<keyword evidence="3" id="KW-1185">Reference proteome</keyword>
<keyword evidence="1" id="KW-0732">Signal</keyword>
<gene>
    <name evidence="2" type="ORF">PQU98_13720</name>
</gene>
<organism evidence="2 3">
    <name type="scientific">Asticcacaulis machinosus</name>
    <dbReference type="NCBI Taxonomy" id="2984211"/>
    <lineage>
        <taxon>Bacteria</taxon>
        <taxon>Pseudomonadati</taxon>
        <taxon>Pseudomonadota</taxon>
        <taxon>Alphaproteobacteria</taxon>
        <taxon>Caulobacterales</taxon>
        <taxon>Caulobacteraceae</taxon>
        <taxon>Asticcacaulis</taxon>
    </lineage>
</organism>
<dbReference type="RefSeq" id="WP_272745524.1">
    <property type="nucleotide sequence ID" value="NZ_JAQQKV010000003.1"/>
</dbReference>
<proteinExistence type="predicted"/>
<protein>
    <recommendedName>
        <fullName evidence="4">DUF2946 domain-containing protein</fullName>
    </recommendedName>
</protein>
<dbReference type="Proteomes" id="UP001218579">
    <property type="component" value="Unassembled WGS sequence"/>
</dbReference>
<feature type="signal peptide" evidence="1">
    <location>
        <begin position="1"/>
        <end position="32"/>
    </location>
</feature>
<name>A0ABT5HLS3_9CAUL</name>
<feature type="chain" id="PRO_5046704498" description="DUF2946 domain-containing protein" evidence="1">
    <location>
        <begin position="33"/>
        <end position="134"/>
    </location>
</feature>
<comment type="caution">
    <text evidence="2">The sequence shown here is derived from an EMBL/GenBank/DDBJ whole genome shotgun (WGS) entry which is preliminary data.</text>
</comment>
<sequence length="134" mass="14795">MILTRKQTWKGWTTLLGIGLMLCLMLATSVNAADNLSHLGRAVAHGQSVFTVVEIDDHHHEPHLSSTSVPSTSPETPDHIHPDICGVYLLCVAIPQVRGITRVEQVKHTARIYDRVPEAVIHGLDRPPKSDLWA</sequence>
<evidence type="ECO:0000313" key="3">
    <source>
        <dbReference type="Proteomes" id="UP001218579"/>
    </source>
</evidence>
<evidence type="ECO:0000256" key="1">
    <source>
        <dbReference type="SAM" id="SignalP"/>
    </source>
</evidence>
<dbReference type="EMBL" id="JAQQKV010000003">
    <property type="protein sequence ID" value="MDC7677197.1"/>
    <property type="molecule type" value="Genomic_DNA"/>
</dbReference>
<evidence type="ECO:0008006" key="4">
    <source>
        <dbReference type="Google" id="ProtNLM"/>
    </source>
</evidence>
<reference evidence="2 3" key="1">
    <citation type="submission" date="2023-01" db="EMBL/GenBank/DDBJ databases">
        <title>Novel species of the genus Asticcacaulis isolated from rivers.</title>
        <authorList>
            <person name="Lu H."/>
        </authorList>
    </citation>
    <scope>NUCLEOTIDE SEQUENCE [LARGE SCALE GENOMIC DNA]</scope>
    <source>
        <strain evidence="2 3">LKC15W</strain>
    </source>
</reference>
<evidence type="ECO:0000313" key="2">
    <source>
        <dbReference type="EMBL" id="MDC7677197.1"/>
    </source>
</evidence>
<accession>A0ABT5HLS3</accession>